<evidence type="ECO:0000313" key="1">
    <source>
        <dbReference type="EMBL" id="MDN4014637.1"/>
    </source>
</evidence>
<dbReference type="EMBL" id="JAUHGV010000033">
    <property type="protein sequence ID" value="MDN4014637.1"/>
    <property type="molecule type" value="Genomic_DNA"/>
</dbReference>
<gene>
    <name evidence="1" type="ORF">QX233_19360</name>
</gene>
<dbReference type="RefSeq" id="WP_214588425.1">
    <property type="nucleotide sequence ID" value="NZ_JAUHGV010000033.1"/>
</dbReference>
<dbReference type="Proteomes" id="UP001225933">
    <property type="component" value="Unassembled WGS sequence"/>
</dbReference>
<evidence type="ECO:0000313" key="2">
    <source>
        <dbReference type="Proteomes" id="UP001225933"/>
    </source>
</evidence>
<organism evidence="1 2">
    <name type="scientific">Chryseobacterium gambrini</name>
    <dbReference type="NCBI Taxonomy" id="373672"/>
    <lineage>
        <taxon>Bacteria</taxon>
        <taxon>Pseudomonadati</taxon>
        <taxon>Bacteroidota</taxon>
        <taxon>Flavobacteriia</taxon>
        <taxon>Flavobacteriales</taxon>
        <taxon>Weeksellaceae</taxon>
        <taxon>Chryseobacterium group</taxon>
        <taxon>Chryseobacterium</taxon>
    </lineage>
</organism>
<comment type="caution">
    <text evidence="1">The sequence shown here is derived from an EMBL/GenBank/DDBJ whole genome shotgun (WGS) entry which is preliminary data.</text>
</comment>
<name>A0AAJ1R9C1_9FLAO</name>
<dbReference type="AlphaFoldDB" id="A0AAJ1R9C1"/>
<reference evidence="1" key="1">
    <citation type="submission" date="2023-06" db="EMBL/GenBank/DDBJ databases">
        <title>Two Chryseobacterium gambrini strains from China.</title>
        <authorList>
            <person name="Zeng J."/>
            <person name="Wu Y."/>
        </authorList>
    </citation>
    <scope>NUCLEOTIDE SEQUENCE</scope>
    <source>
        <strain evidence="1">SQ219</strain>
    </source>
</reference>
<proteinExistence type="predicted"/>
<protein>
    <submittedName>
        <fullName evidence="1">Uncharacterized protein</fullName>
    </submittedName>
</protein>
<sequence>MEKERYIVVLEDQHKNSLKKVENELDVNITSSEFLSAENRSYDVIDDDNGVFYKNLGVLVVENKDEAQLKNAVKNDSNRSFILKKKEIFFRRMNCPSSVN</sequence>
<accession>A0AAJ1R9C1</accession>